<dbReference type="AlphaFoldDB" id="A0A540K4C6"/>
<dbReference type="Proteomes" id="UP000315295">
    <property type="component" value="Unassembled WGS sequence"/>
</dbReference>
<dbReference type="STRING" id="106549.A0A540K4C6"/>
<feature type="region of interest" description="Disordered" evidence="1">
    <location>
        <begin position="77"/>
        <end position="96"/>
    </location>
</feature>
<sequence length="96" mass="10347">MQQVEFQLTHQDGLPIQLGFNHASNSTSCPYQAEGSSNQLMVSVAQPSDPIHLQSSSFSMEDLSSIIDNGESSWPPVDSFQAPIVPTGHLGTECKT</sequence>
<name>A0A540K4C6_MALBA</name>
<protein>
    <submittedName>
        <fullName evidence="2">Uncharacterized protein</fullName>
    </submittedName>
</protein>
<accession>A0A540K4C6</accession>
<evidence type="ECO:0000256" key="1">
    <source>
        <dbReference type="SAM" id="MobiDB-lite"/>
    </source>
</evidence>
<proteinExistence type="predicted"/>
<gene>
    <name evidence="2" type="ORF">C1H46_045390</name>
</gene>
<comment type="caution">
    <text evidence="2">The sequence shown here is derived from an EMBL/GenBank/DDBJ whole genome shotgun (WGS) entry which is preliminary data.</text>
</comment>
<evidence type="ECO:0000313" key="2">
    <source>
        <dbReference type="EMBL" id="TQD69077.1"/>
    </source>
</evidence>
<organism evidence="2 3">
    <name type="scientific">Malus baccata</name>
    <name type="common">Siberian crab apple</name>
    <name type="synonym">Pyrus baccata</name>
    <dbReference type="NCBI Taxonomy" id="106549"/>
    <lineage>
        <taxon>Eukaryota</taxon>
        <taxon>Viridiplantae</taxon>
        <taxon>Streptophyta</taxon>
        <taxon>Embryophyta</taxon>
        <taxon>Tracheophyta</taxon>
        <taxon>Spermatophyta</taxon>
        <taxon>Magnoliopsida</taxon>
        <taxon>eudicotyledons</taxon>
        <taxon>Gunneridae</taxon>
        <taxon>Pentapetalae</taxon>
        <taxon>rosids</taxon>
        <taxon>fabids</taxon>
        <taxon>Rosales</taxon>
        <taxon>Rosaceae</taxon>
        <taxon>Amygdaloideae</taxon>
        <taxon>Maleae</taxon>
        <taxon>Malus</taxon>
    </lineage>
</organism>
<dbReference type="EMBL" id="VIEB01005149">
    <property type="protein sequence ID" value="TQD69077.1"/>
    <property type="molecule type" value="Genomic_DNA"/>
</dbReference>
<keyword evidence="3" id="KW-1185">Reference proteome</keyword>
<reference evidence="2 3" key="1">
    <citation type="journal article" date="2019" name="G3 (Bethesda)">
        <title>Sequencing of a Wild Apple (Malus baccata) Genome Unravels the Differences Between Cultivated and Wild Apple Species Regarding Disease Resistance and Cold Tolerance.</title>
        <authorList>
            <person name="Chen X."/>
        </authorList>
    </citation>
    <scope>NUCLEOTIDE SEQUENCE [LARGE SCALE GENOMIC DNA]</scope>
    <source>
        <strain evidence="3">cv. Shandingzi</strain>
        <tissue evidence="2">Leaves</tissue>
    </source>
</reference>
<evidence type="ECO:0000313" key="3">
    <source>
        <dbReference type="Proteomes" id="UP000315295"/>
    </source>
</evidence>